<evidence type="ECO:0000313" key="4">
    <source>
        <dbReference type="EMBL" id="QRE03982.1"/>
    </source>
</evidence>
<feature type="signal peptide" evidence="1">
    <location>
        <begin position="1"/>
        <end position="19"/>
    </location>
</feature>
<keyword evidence="1" id="KW-0732">Signal</keyword>
<dbReference type="InterPro" id="IPR001322">
    <property type="entry name" value="Lamin_tail_dom"/>
</dbReference>
<feature type="domain" description="Ig-like" evidence="2">
    <location>
        <begin position="297"/>
        <end position="398"/>
    </location>
</feature>
<evidence type="ECO:0000256" key="1">
    <source>
        <dbReference type="SAM" id="SignalP"/>
    </source>
</evidence>
<evidence type="ECO:0000259" key="3">
    <source>
        <dbReference type="PROSITE" id="PS51841"/>
    </source>
</evidence>
<dbReference type="EMBL" id="CP059075">
    <property type="protein sequence ID" value="QRE03982.1"/>
    <property type="molecule type" value="Genomic_DNA"/>
</dbReference>
<feature type="domain" description="LTD" evidence="3">
    <location>
        <begin position="130"/>
        <end position="256"/>
    </location>
</feature>
<sequence>MKFKLLFFALLSVSFASLGKGTKILENIRKTTHESCLSSTCISYPPCTIPVIASVFPLSGPAGTSVTINASSGSLLNSTVNFNGTAATIISSSALQLVVIVPLGATTGAINIVHTTCIASTATFTIVNKDKTSCQGAYPTTTDLIIYEIHDEKSGAGGTVTLYNGTNATIDLSNYKFYRSGNYGDGSDGNYAALSGSISPGTLGVLHVGASDSANACRYPASTNGYLLNGFNANDGLSLRDSSGSIVIDDVHVPTNVGFYMVRNLGAYSPRAVFVDTDWSTTMLASGVCDSRLGILPATVAINPAITAQPLLSLICSSTNASISVTATEGFLGGNALAYQWYVVAPSTTAWTALINGGVYSGATSTTLNISSLTGLDGYQYYCQVRENSGTCYTATVATKIEIGTTTWNGSTWSNGAPILSKATIINGNYTTAVSGSFSTCNLTVNPTFTFTISANTYVEIQENLTNNGIFKISNTGSLIQINDAGVNTGNISYERIASAKLQDYVYWSSPISGFNVNSISPSTPAYYHWIWNPTVANTNGGLGNWQNASATMTAGQGYIVRAPNGFSNASVQNWTATFNNGVPFNGVYKPIISRGSYTSGNYIGTNGEQISADDDNWNLLGNPYPSAISINSFLLANTQLDGFVRLWTHNTLPASTASPFYASFSSNYTGADYISINAAGATSGPGTLNVIGGGQGFFTLMLPGVATTSTALFNNAMRKKTLSNSQFYKTTDNHLTANEEIGEDIERNRIWIDLKNPTGETTRTLVAYVEGATLERDRMFDATTDYKSDQNLYSLIGNDIMTIQGRGLPFDVNDTVPMGIKVPTNGTYNIALAAVDGLFSKNAQKIYIEDKLLNTINDITAFPYQFTTNQGIINDRFVLRYTNQMLTNTDFKLNENTITVFGSDNEIKINTSLEKIKNYTVCNVLGQTLAEKNNINTNQSVINTVLKSNQALIVKVTLANGQTIIKKIVF</sequence>
<protein>
    <submittedName>
        <fullName evidence="4">T9SS sorting signal type C domain-containing protein</fullName>
    </submittedName>
</protein>
<proteinExistence type="predicted"/>
<dbReference type="InterPro" id="IPR014756">
    <property type="entry name" value="Ig_E-set"/>
</dbReference>
<dbReference type="InterPro" id="IPR007110">
    <property type="entry name" value="Ig-like_dom"/>
</dbReference>
<name>A0A7U2NF79_FLAPS</name>
<feature type="chain" id="PRO_5030717084" evidence="1">
    <location>
        <begin position="20"/>
        <end position="971"/>
    </location>
</feature>
<dbReference type="Proteomes" id="UP000596329">
    <property type="component" value="Chromosome"/>
</dbReference>
<dbReference type="PROSITE" id="PS51841">
    <property type="entry name" value="LTD"/>
    <property type="match status" value="1"/>
</dbReference>
<dbReference type="AlphaFoldDB" id="A0A7U2NF79"/>
<reference evidence="4 5" key="1">
    <citation type="submission" date="2020-07" db="EMBL/GenBank/DDBJ databases">
        <title>Genomic characterization of Flavobacterium psychrophilum strains.</title>
        <authorList>
            <person name="Castillo D."/>
            <person name="Jorgensen J."/>
            <person name="Middelboe M."/>
        </authorList>
    </citation>
    <scope>NUCLEOTIDE SEQUENCE [LARGE SCALE GENOMIC DNA]</scope>
    <source>
        <strain evidence="4 5">FPS-R7</strain>
    </source>
</reference>
<dbReference type="SUPFAM" id="SSF81296">
    <property type="entry name" value="E set domains"/>
    <property type="match status" value="1"/>
</dbReference>
<evidence type="ECO:0000313" key="5">
    <source>
        <dbReference type="Proteomes" id="UP000596329"/>
    </source>
</evidence>
<dbReference type="NCBIfam" id="NF033708">
    <property type="entry name" value="T9SS_Cterm_ChiA"/>
    <property type="match status" value="1"/>
</dbReference>
<dbReference type="Gene3D" id="2.60.40.10">
    <property type="entry name" value="Immunoglobulins"/>
    <property type="match status" value="2"/>
</dbReference>
<dbReference type="PROSITE" id="PS50835">
    <property type="entry name" value="IG_LIKE"/>
    <property type="match status" value="1"/>
</dbReference>
<organism evidence="4 5">
    <name type="scientific">Flavobacterium psychrophilum</name>
    <dbReference type="NCBI Taxonomy" id="96345"/>
    <lineage>
        <taxon>Bacteria</taxon>
        <taxon>Pseudomonadati</taxon>
        <taxon>Bacteroidota</taxon>
        <taxon>Flavobacteriia</taxon>
        <taxon>Flavobacteriales</taxon>
        <taxon>Flavobacteriaceae</taxon>
        <taxon>Flavobacterium</taxon>
    </lineage>
</organism>
<dbReference type="RefSeq" id="WP_034099394.1">
    <property type="nucleotide sequence ID" value="NZ_CBCRUG010000003.1"/>
</dbReference>
<dbReference type="InterPro" id="IPR013783">
    <property type="entry name" value="Ig-like_fold"/>
</dbReference>
<evidence type="ECO:0000259" key="2">
    <source>
        <dbReference type="PROSITE" id="PS50835"/>
    </source>
</evidence>
<gene>
    <name evidence="4" type="ORF">H0H26_14120</name>
</gene>
<accession>A0A7U2NF79</accession>